<evidence type="ECO:0000259" key="1">
    <source>
        <dbReference type="Pfam" id="PF12252"/>
    </source>
</evidence>
<evidence type="ECO:0000313" key="2">
    <source>
        <dbReference type="EMBL" id="PUT45253.1"/>
    </source>
</evidence>
<dbReference type="InterPro" id="IPR021014">
    <property type="entry name" value="SidE_PDE"/>
</dbReference>
<feature type="domain" description="SidE PDE" evidence="1">
    <location>
        <begin position="132"/>
        <end position="338"/>
    </location>
</feature>
<dbReference type="AlphaFoldDB" id="A0A3A5LAZ8"/>
<dbReference type="GeneID" id="48946605"/>
<dbReference type="Proteomes" id="UP000251035">
    <property type="component" value="Unassembled WGS sequence"/>
</dbReference>
<proteinExistence type="predicted"/>
<evidence type="ECO:0000313" key="3">
    <source>
        <dbReference type="EMBL" id="RJT46937.1"/>
    </source>
</evidence>
<dbReference type="EMBL" id="QFGG01000010">
    <property type="protein sequence ID" value="TID41023.1"/>
    <property type="molecule type" value="Genomic_DNA"/>
</dbReference>
<protein>
    <recommendedName>
        <fullName evidence="1">SidE PDE domain-containing protein</fullName>
    </recommendedName>
</protein>
<dbReference type="Pfam" id="PF12252">
    <property type="entry name" value="SidE_PDE"/>
    <property type="match status" value="1"/>
</dbReference>
<evidence type="ECO:0000313" key="6">
    <source>
        <dbReference type="Proteomes" id="UP000270757"/>
    </source>
</evidence>
<evidence type="ECO:0000313" key="7">
    <source>
        <dbReference type="Proteomes" id="UP000306421"/>
    </source>
</evidence>
<gene>
    <name evidence="3" type="ORF">D6J04_07870</name>
    <name evidence="2" type="ORF">DB745_13140</name>
    <name evidence="4" type="ORF">DIZ81_11015</name>
</gene>
<reference evidence="2 5" key="1">
    <citation type="submission" date="2018-04" db="EMBL/GenBank/DDBJ databases">
        <title>Whole genome sequence comparison of clinical and drinking water Legionella pneumophila isolates associated with the Flint Water Crisis.</title>
        <authorList>
            <person name="Garner E."/>
            <person name="Brown C."/>
            <person name="Schwake O."/>
            <person name="Coil D."/>
            <person name="Jospin G."/>
            <person name="Eisen J."/>
            <person name="Edwards M."/>
            <person name="Pruden A."/>
        </authorList>
    </citation>
    <scope>NUCLEOTIDE SEQUENCE [LARGE SCALE GENOMIC DNA]</scope>
    <source>
        <strain evidence="2 5">Genessee03</strain>
    </source>
</reference>
<reference evidence="4 7" key="2">
    <citation type="submission" date="2018-04" db="EMBL/GenBank/DDBJ databases">
        <title>Whole genome sequence comparison of clinical and drinking water Legionella pneumophila isolates.</title>
        <authorList>
            <person name="Garner E."/>
        </authorList>
    </citation>
    <scope>NUCLEOTIDE SEQUENCE [LARGE SCALE GENOMIC DNA]</scope>
    <source>
        <strain evidence="4 7">WH02</strain>
    </source>
</reference>
<reference evidence="3 6" key="3">
    <citation type="submission" date="2018-09" db="EMBL/GenBank/DDBJ databases">
        <title>Draft genome sequences of Legionella taurinensis isolated from water samples.</title>
        <authorList>
            <person name="Chakeri A."/>
            <person name="Allerberger F."/>
            <person name="Kundi M."/>
            <person name="Ruppitsch W."/>
            <person name="Schmid D."/>
        </authorList>
    </citation>
    <scope>NUCLEOTIDE SEQUENCE [LARGE SCALE GENOMIC DNA]</scope>
    <source>
        <strain evidence="3 6">4570-18-6</strain>
    </source>
</reference>
<organism evidence="3 6">
    <name type="scientific">Legionella taurinensis</name>
    <dbReference type="NCBI Taxonomy" id="70611"/>
    <lineage>
        <taxon>Bacteria</taxon>
        <taxon>Pseudomonadati</taxon>
        <taxon>Pseudomonadota</taxon>
        <taxon>Gammaproteobacteria</taxon>
        <taxon>Legionellales</taxon>
        <taxon>Legionellaceae</taxon>
        <taxon>Legionella</taxon>
    </lineage>
</organism>
<dbReference type="OrthoDB" id="5630341at2"/>
<dbReference type="EMBL" id="QCXM01000016">
    <property type="protein sequence ID" value="PUT45253.1"/>
    <property type="molecule type" value="Genomic_DNA"/>
</dbReference>
<evidence type="ECO:0000313" key="4">
    <source>
        <dbReference type="EMBL" id="TID41023.1"/>
    </source>
</evidence>
<name>A0A3A5LAZ8_9GAMM</name>
<accession>A0A3A5LAZ8</accession>
<dbReference type="Proteomes" id="UP000306421">
    <property type="component" value="Unassembled WGS sequence"/>
</dbReference>
<dbReference type="RefSeq" id="WP_108294049.1">
    <property type="nucleotide sequence ID" value="NZ_CAAAIR010000008.1"/>
</dbReference>
<comment type="caution">
    <text evidence="3">The sequence shown here is derived from an EMBL/GenBank/DDBJ whole genome shotgun (WGS) entry which is preliminary data.</text>
</comment>
<dbReference type="EMBL" id="QZWB01000007">
    <property type="protein sequence ID" value="RJT46937.1"/>
    <property type="molecule type" value="Genomic_DNA"/>
</dbReference>
<sequence>MLKIQTNRLSSEIFELRVNDHFARYVSRTEMDELELKIRHFADETEENPLLSFNPSVAEPLVVDLSRDDEARLLDLLLHQQKKPIDFPEELTLSKENKYPVIVTYSDLSEFKYYWQDQKAGASLLWQQLSRELIEHPYLDDPHNYEVRHNKIAFHINHGTASGLRTMILVRSGWALLKQWGSDEVKTLAKNLGTEELNCLQLASFLLRSGRTNELSWDDDPSYSPRSAYIFTTIAHELGYDPELIKDISECFDFDKELTSGDDESLSKRRHRKTLYQTLLKLAHQAELVRCKSKLEVLATKISSLFNELLLPTSPISHLATQFLLFAAVLCKNTGSPVLPKELRETLSMGFANPVLAVHCANDVGTTLKNLTVLGEEFVFHFDCKSIADATTHPQTLYLSLGIKNTHEKEEIALKDTVESNELAYSFENAFFSLPEKVTETKKEPPSILNSGMV</sequence>
<evidence type="ECO:0000313" key="5">
    <source>
        <dbReference type="Proteomes" id="UP000251035"/>
    </source>
</evidence>
<dbReference type="Proteomes" id="UP000270757">
    <property type="component" value="Unassembled WGS sequence"/>
</dbReference>
<keyword evidence="5" id="KW-1185">Reference proteome</keyword>